<evidence type="ECO:0000313" key="2">
    <source>
        <dbReference type="EMBL" id="KUH34020.1"/>
    </source>
</evidence>
<dbReference type="STRING" id="227598.APY94_03770"/>
<comment type="caution">
    <text evidence="2">The sequence shown here is derived from an EMBL/GenBank/DDBJ whole genome shotgun (WGS) entry which is preliminary data.</text>
</comment>
<dbReference type="Gene3D" id="3.30.2010.10">
    <property type="entry name" value="Metalloproteases ('zincins'), catalytic domain"/>
    <property type="match status" value="1"/>
</dbReference>
<dbReference type="Pfam" id="PF01863">
    <property type="entry name" value="YgjP-like"/>
    <property type="match status" value="1"/>
</dbReference>
<dbReference type="InterPro" id="IPR002725">
    <property type="entry name" value="YgjP-like_metallopeptidase"/>
</dbReference>
<evidence type="ECO:0000259" key="1">
    <source>
        <dbReference type="Pfam" id="PF01863"/>
    </source>
</evidence>
<organism evidence="2 3">
    <name type="scientific">Thermococcus celericrescens</name>
    <dbReference type="NCBI Taxonomy" id="227598"/>
    <lineage>
        <taxon>Archaea</taxon>
        <taxon>Methanobacteriati</taxon>
        <taxon>Methanobacteriota</taxon>
        <taxon>Thermococci</taxon>
        <taxon>Thermococcales</taxon>
        <taxon>Thermococcaceae</taxon>
        <taxon>Thermococcus</taxon>
    </lineage>
</organism>
<dbReference type="GO" id="GO:0016787">
    <property type="term" value="F:hydrolase activity"/>
    <property type="evidence" value="ECO:0007669"/>
    <property type="project" value="UniProtKB-KW"/>
</dbReference>
<feature type="domain" description="YgjP-like metallopeptidase" evidence="1">
    <location>
        <begin position="16"/>
        <end position="219"/>
    </location>
</feature>
<keyword evidence="2" id="KW-0378">Hydrolase</keyword>
<reference evidence="2 3" key="1">
    <citation type="submission" date="2015-10" db="EMBL/GenBank/DDBJ databases">
        <title>Draft genome sequence of Thermococcus celericrescens strain DSM 17994.</title>
        <authorList>
            <person name="Hong S.-J."/>
            <person name="Park C.-E."/>
            <person name="Shin J.-H."/>
        </authorList>
    </citation>
    <scope>NUCLEOTIDE SEQUENCE [LARGE SCALE GENOMIC DNA]</scope>
    <source>
        <strain evidence="2 3">DSM 17994</strain>
    </source>
</reference>
<sequence>MTVDDLQVYVHKTNRKSLELRVSEDGAIIVKVPTEATMETVVEFINKHREWIAKKRGTILKRDPKILSRRFLPGESFLYLGRYYRLKIVSNQSKPLIFKDGWFYLSESYVDQARDVFVSWYRQQAREIIKRRVKWYASLGGFEYKRVNITNARKRWGSCTREGTLNFSWRLIMAPLRAIDYVVIHELVHTIEPRHTKEFWAKVKVLMPDYENWKKWLDENGYLLTLII</sequence>
<dbReference type="CDD" id="cd07344">
    <property type="entry name" value="M48_yhfN_like"/>
    <property type="match status" value="1"/>
</dbReference>
<dbReference type="EMBL" id="LLYW01000012">
    <property type="protein sequence ID" value="KUH34020.1"/>
    <property type="molecule type" value="Genomic_DNA"/>
</dbReference>
<dbReference type="PANTHER" id="PTHR30399:SF1">
    <property type="entry name" value="UTP PYROPHOSPHATASE"/>
    <property type="match status" value="1"/>
</dbReference>
<dbReference type="InterPro" id="IPR053136">
    <property type="entry name" value="UTP_pyrophosphatase-like"/>
</dbReference>
<name>A0A100XYJ1_9EURY</name>
<gene>
    <name evidence="2" type="ORF">APY94_03770</name>
</gene>
<proteinExistence type="predicted"/>
<dbReference type="PANTHER" id="PTHR30399">
    <property type="entry name" value="UNCHARACTERIZED PROTEIN YGJP"/>
    <property type="match status" value="1"/>
</dbReference>
<dbReference type="AlphaFoldDB" id="A0A100XYJ1"/>
<accession>A0A100XYJ1</accession>
<keyword evidence="3" id="KW-1185">Reference proteome</keyword>
<protein>
    <submittedName>
        <fullName evidence="2">Metal-dependent hydrolase</fullName>
    </submittedName>
</protein>
<dbReference type="Proteomes" id="UP000053462">
    <property type="component" value="Unassembled WGS sequence"/>
</dbReference>
<evidence type="ECO:0000313" key="3">
    <source>
        <dbReference type="Proteomes" id="UP000053462"/>
    </source>
</evidence>